<dbReference type="Gene3D" id="3.40.630.30">
    <property type="match status" value="1"/>
</dbReference>
<dbReference type="RefSeq" id="WP_148065500.1">
    <property type="nucleotide sequence ID" value="NZ_VRYZ01000008.1"/>
</dbReference>
<dbReference type="Proteomes" id="UP000321933">
    <property type="component" value="Unassembled WGS sequence"/>
</dbReference>
<accession>A0A5C8ZPJ5</accession>
<protein>
    <submittedName>
        <fullName evidence="3">GNAT family N-acetyltransferase</fullName>
    </submittedName>
</protein>
<comment type="caution">
    <text evidence="3">The sequence shown here is derived from an EMBL/GenBank/DDBJ whole genome shotgun (WGS) entry which is preliminary data.</text>
</comment>
<reference evidence="3 4" key="1">
    <citation type="submission" date="2019-08" db="EMBL/GenBank/DDBJ databases">
        <title>Parahaliea maris sp. nov., isolated from the surface seawater.</title>
        <authorList>
            <person name="Liu Y."/>
        </authorList>
    </citation>
    <scope>NUCLEOTIDE SEQUENCE [LARGE SCALE GENOMIC DNA]</scope>
    <source>
        <strain evidence="3 4">S2-26</strain>
    </source>
</reference>
<evidence type="ECO:0000259" key="2">
    <source>
        <dbReference type="PROSITE" id="PS51186"/>
    </source>
</evidence>
<dbReference type="PROSITE" id="PS51186">
    <property type="entry name" value="GNAT"/>
    <property type="match status" value="1"/>
</dbReference>
<gene>
    <name evidence="3" type="ORF">FVW59_16630</name>
</gene>
<dbReference type="GO" id="GO:0016747">
    <property type="term" value="F:acyltransferase activity, transferring groups other than amino-acyl groups"/>
    <property type="evidence" value="ECO:0007669"/>
    <property type="project" value="InterPro"/>
</dbReference>
<evidence type="ECO:0000256" key="1">
    <source>
        <dbReference type="SAM" id="MobiDB-lite"/>
    </source>
</evidence>
<name>A0A5C8ZPJ5_9GAMM</name>
<feature type="domain" description="N-acetyltransferase" evidence="2">
    <location>
        <begin position="71"/>
        <end position="223"/>
    </location>
</feature>
<dbReference type="SUPFAM" id="SSF55729">
    <property type="entry name" value="Acyl-CoA N-acyltransferases (Nat)"/>
    <property type="match status" value="1"/>
</dbReference>
<proteinExistence type="predicted"/>
<dbReference type="InterPro" id="IPR016181">
    <property type="entry name" value="Acyl_CoA_acyltransferase"/>
</dbReference>
<evidence type="ECO:0000313" key="3">
    <source>
        <dbReference type="EMBL" id="TXS89642.1"/>
    </source>
</evidence>
<dbReference type="Pfam" id="PF00583">
    <property type="entry name" value="Acetyltransf_1"/>
    <property type="match status" value="1"/>
</dbReference>
<dbReference type="OrthoDB" id="9805924at2"/>
<keyword evidence="3" id="KW-0808">Transferase</keyword>
<dbReference type="AlphaFoldDB" id="A0A5C8ZPJ5"/>
<feature type="region of interest" description="Disordered" evidence="1">
    <location>
        <begin position="1"/>
        <end position="20"/>
    </location>
</feature>
<keyword evidence="4" id="KW-1185">Reference proteome</keyword>
<organism evidence="3 4">
    <name type="scientific">Parahaliea aestuarii</name>
    <dbReference type="NCBI Taxonomy" id="1852021"/>
    <lineage>
        <taxon>Bacteria</taxon>
        <taxon>Pseudomonadati</taxon>
        <taxon>Pseudomonadota</taxon>
        <taxon>Gammaproteobacteria</taxon>
        <taxon>Cellvibrionales</taxon>
        <taxon>Halieaceae</taxon>
        <taxon>Parahaliea</taxon>
    </lineage>
</organism>
<sequence length="258" mass="28608">MNKSTQGTEPTAKPGNSGRPINPMFEAVRWFARRVLHKLRHNSVSEWIYLDRELIICAADERAARGCTVQSDIQKNNIERLDEVAALVAGRAADLARREMQASLAGGNEMFTCEIGGCVAGVGWSNPGDSSAYFPYVRQRLDFGGLRVVALYSAFVSPQFRRQGVYRRLFQARACDAFACHSARIIICAEEGGNSSARRAHEVLGMEVVGRFRVSRRLGREHNGFHPEQNTLGLTVLHTGPGHWQLNLEAADGERSRP</sequence>
<evidence type="ECO:0000313" key="4">
    <source>
        <dbReference type="Proteomes" id="UP000321933"/>
    </source>
</evidence>
<dbReference type="InterPro" id="IPR000182">
    <property type="entry name" value="GNAT_dom"/>
</dbReference>
<dbReference type="EMBL" id="VRYZ01000008">
    <property type="protein sequence ID" value="TXS89642.1"/>
    <property type="molecule type" value="Genomic_DNA"/>
</dbReference>